<protein>
    <recommendedName>
        <fullName evidence="4">Solute-binding protein family 3/N-terminal domain-containing protein</fullName>
    </recommendedName>
</protein>
<evidence type="ECO:0000313" key="3">
    <source>
        <dbReference type="Proteomes" id="UP000654075"/>
    </source>
</evidence>
<accession>A0A813FGZ3</accession>
<dbReference type="SUPFAM" id="SSF53850">
    <property type="entry name" value="Periplasmic binding protein-like II"/>
    <property type="match status" value="1"/>
</dbReference>
<organism evidence="2 3">
    <name type="scientific">Polarella glacialis</name>
    <name type="common">Dinoflagellate</name>
    <dbReference type="NCBI Taxonomy" id="89957"/>
    <lineage>
        <taxon>Eukaryota</taxon>
        <taxon>Sar</taxon>
        <taxon>Alveolata</taxon>
        <taxon>Dinophyceae</taxon>
        <taxon>Suessiales</taxon>
        <taxon>Suessiaceae</taxon>
        <taxon>Polarella</taxon>
    </lineage>
</organism>
<name>A0A813FGZ3_POLGL</name>
<dbReference type="Gene3D" id="3.40.190.10">
    <property type="entry name" value="Periplasmic binding protein-like II"/>
    <property type="match status" value="2"/>
</dbReference>
<dbReference type="EMBL" id="CAJNNV010025041">
    <property type="protein sequence ID" value="CAE8611739.1"/>
    <property type="molecule type" value="Genomic_DNA"/>
</dbReference>
<evidence type="ECO:0000256" key="1">
    <source>
        <dbReference type="SAM" id="MobiDB-lite"/>
    </source>
</evidence>
<feature type="compositionally biased region" description="Polar residues" evidence="1">
    <location>
        <begin position="332"/>
        <end position="342"/>
    </location>
</feature>
<proteinExistence type="predicted"/>
<comment type="caution">
    <text evidence="2">The sequence shown here is derived from an EMBL/GenBank/DDBJ whole genome shotgun (WGS) entry which is preliminary data.</text>
</comment>
<dbReference type="AlphaFoldDB" id="A0A813FGZ3"/>
<feature type="region of interest" description="Disordered" evidence="1">
    <location>
        <begin position="323"/>
        <end position="346"/>
    </location>
</feature>
<reference evidence="2" key="1">
    <citation type="submission" date="2021-02" db="EMBL/GenBank/DDBJ databases">
        <authorList>
            <person name="Dougan E. K."/>
            <person name="Rhodes N."/>
            <person name="Thang M."/>
            <person name="Chan C."/>
        </authorList>
    </citation>
    <scope>NUCLEOTIDE SEQUENCE</scope>
</reference>
<evidence type="ECO:0000313" key="2">
    <source>
        <dbReference type="EMBL" id="CAE8611739.1"/>
    </source>
</evidence>
<gene>
    <name evidence="2" type="ORF">PGLA1383_LOCUS29540</name>
</gene>
<keyword evidence="3" id="KW-1185">Reference proteome</keyword>
<sequence>MAAAASDESDGFVLRGVSSPPGICRPRGQLSRRPDILSTGMRRAWVAVAAASWLSYQAEAKGGATGVGSSSAPSVSVDPSSQAANVAIYQVPFLMSGDRPPFSLFHPAQGMMGFDHDLLDAVCTAAALDCPQVLGPHTEAWASDPKGYMGAGLRRGDFSCASSSGNAVARKAGLIFSYPYTQPEAGLLFARAAVNWTGVAGKLVGVVLGSSCDAQAVRTHLPSAREPISFADGRSLMQNLRDSTIDAALLCGDEYATRLADNRTAVVKRIEHVSEGLSFMCHPKNVLQVELLNMGLQLVRIQDSGAFLTSLCDRWNVSCEFTRSPAPDGTETESVPSISRSAPSPGPVKQLLTRLLLTSLAATFSCSKRY</sequence>
<evidence type="ECO:0008006" key="4">
    <source>
        <dbReference type="Google" id="ProtNLM"/>
    </source>
</evidence>
<dbReference type="Proteomes" id="UP000654075">
    <property type="component" value="Unassembled WGS sequence"/>
</dbReference>